<keyword evidence="1" id="KW-1133">Transmembrane helix</keyword>
<comment type="caution">
    <text evidence="3">The sequence shown here is derived from an EMBL/GenBank/DDBJ whole genome shotgun (WGS) entry which is preliminary data.</text>
</comment>
<dbReference type="PANTHER" id="PTHR11161">
    <property type="entry name" value="O-ACYLTRANSFERASE"/>
    <property type="match status" value="1"/>
</dbReference>
<feature type="non-terminal residue" evidence="3">
    <location>
        <position position="219"/>
    </location>
</feature>
<dbReference type="AlphaFoldDB" id="A0ABD1DW58"/>
<proteinExistence type="predicted"/>
<sequence length="219" mass="23766">MRLRSFCTISVLDASAKSTSGLEQGDVFQLGHFDQCMGVGSFGQYCLADVRLEGYRLRAQVSRQMSTENSTIVHWGVCVPASCADSDVGRLLQMTTGSREVTIPERGCHRESGNGRTSTAEVVYASVIMFFVLMVLASTCYHVRSMYGSGSEKQSTFGSVLRSFSVVENLRKLVQDSKDDHGLGCINGIKSVAMFFILGSHALLFMAGGATYNPGFHGE</sequence>
<dbReference type="InterPro" id="IPR052728">
    <property type="entry name" value="O2_lipid_transport_reg"/>
</dbReference>
<accession>A0ABD1DW58</accession>
<gene>
    <name evidence="3" type="ORF">pipiens_019717</name>
</gene>
<feature type="domain" description="Nose resistant-to-fluoxetine protein N-terminal" evidence="2">
    <location>
        <begin position="8"/>
        <end position="91"/>
    </location>
</feature>
<protein>
    <recommendedName>
        <fullName evidence="2">Nose resistant-to-fluoxetine protein N-terminal domain-containing protein</fullName>
    </recommendedName>
</protein>
<dbReference type="EMBL" id="JBEHCU010002824">
    <property type="protein sequence ID" value="KAL1402554.1"/>
    <property type="molecule type" value="Genomic_DNA"/>
</dbReference>
<evidence type="ECO:0000256" key="1">
    <source>
        <dbReference type="SAM" id="Phobius"/>
    </source>
</evidence>
<evidence type="ECO:0000259" key="2">
    <source>
        <dbReference type="Pfam" id="PF20146"/>
    </source>
</evidence>
<feature type="transmembrane region" description="Helical" evidence="1">
    <location>
        <begin position="192"/>
        <end position="212"/>
    </location>
</feature>
<dbReference type="Proteomes" id="UP001562425">
    <property type="component" value="Unassembled WGS sequence"/>
</dbReference>
<dbReference type="Pfam" id="PF20146">
    <property type="entry name" value="NRF"/>
    <property type="match status" value="1"/>
</dbReference>
<dbReference type="InterPro" id="IPR006621">
    <property type="entry name" value="Nose-resist-to-fluoxetine_N"/>
</dbReference>
<evidence type="ECO:0000313" key="4">
    <source>
        <dbReference type="Proteomes" id="UP001562425"/>
    </source>
</evidence>
<reference evidence="3 4" key="1">
    <citation type="submission" date="2024-05" db="EMBL/GenBank/DDBJ databases">
        <title>Culex pipiens pipiens assembly and annotation.</title>
        <authorList>
            <person name="Alout H."/>
            <person name="Durand T."/>
        </authorList>
    </citation>
    <scope>NUCLEOTIDE SEQUENCE [LARGE SCALE GENOMIC DNA]</scope>
    <source>
        <strain evidence="3">HA-2024</strain>
        <tissue evidence="3">Whole body</tissue>
    </source>
</reference>
<keyword evidence="1" id="KW-0472">Membrane</keyword>
<keyword evidence="4" id="KW-1185">Reference proteome</keyword>
<name>A0ABD1DW58_CULPP</name>
<organism evidence="3 4">
    <name type="scientific">Culex pipiens pipiens</name>
    <name type="common">Northern house mosquito</name>
    <dbReference type="NCBI Taxonomy" id="38569"/>
    <lineage>
        <taxon>Eukaryota</taxon>
        <taxon>Metazoa</taxon>
        <taxon>Ecdysozoa</taxon>
        <taxon>Arthropoda</taxon>
        <taxon>Hexapoda</taxon>
        <taxon>Insecta</taxon>
        <taxon>Pterygota</taxon>
        <taxon>Neoptera</taxon>
        <taxon>Endopterygota</taxon>
        <taxon>Diptera</taxon>
        <taxon>Nematocera</taxon>
        <taxon>Culicoidea</taxon>
        <taxon>Culicidae</taxon>
        <taxon>Culicinae</taxon>
        <taxon>Culicini</taxon>
        <taxon>Culex</taxon>
        <taxon>Culex</taxon>
    </lineage>
</organism>
<keyword evidence="1" id="KW-0812">Transmembrane</keyword>
<feature type="transmembrane region" description="Helical" evidence="1">
    <location>
        <begin position="122"/>
        <end position="143"/>
    </location>
</feature>
<dbReference type="PANTHER" id="PTHR11161:SF71">
    <property type="entry name" value="NOSE RESISTANT-TO-FLUOXETINE PROTEIN N-TERMINAL DOMAIN-CONTAINING PROTEIN"/>
    <property type="match status" value="1"/>
</dbReference>
<evidence type="ECO:0000313" key="3">
    <source>
        <dbReference type="EMBL" id="KAL1402554.1"/>
    </source>
</evidence>